<dbReference type="Proteomes" id="UP001589783">
    <property type="component" value="Unassembled WGS sequence"/>
</dbReference>
<sequence>MTLSDQDVASIHAVADAVETIVVANCTQGRWRAGSGVSPATKSTLRAILDEDPTTEYLVGTAIDKVNQRAMMAAQPEVLRANIALLRAIDTSTPQHVAAAALAVAQLYNHTMRLKVLDPVPAG</sequence>
<accession>A0ABV6H4G3</accession>
<proteinExistence type="predicted"/>
<name>A0ABV6H4G3_9ACTN</name>
<dbReference type="RefSeq" id="WP_382360164.1">
    <property type="nucleotide sequence ID" value="NZ_JBHLWV010000006.1"/>
</dbReference>
<reference evidence="1 2" key="1">
    <citation type="submission" date="2024-09" db="EMBL/GenBank/DDBJ databases">
        <authorList>
            <person name="Sun Q."/>
            <person name="Mori K."/>
        </authorList>
    </citation>
    <scope>NUCLEOTIDE SEQUENCE [LARGE SCALE GENOMIC DNA]</scope>
    <source>
        <strain evidence="1 2">CCM 7957</strain>
    </source>
</reference>
<protein>
    <submittedName>
        <fullName evidence="1">Uncharacterized protein</fullName>
    </submittedName>
</protein>
<evidence type="ECO:0000313" key="2">
    <source>
        <dbReference type="Proteomes" id="UP001589783"/>
    </source>
</evidence>
<keyword evidence="2" id="KW-1185">Reference proteome</keyword>
<organism evidence="1 2">
    <name type="scientific">Gordonia phosphorivorans</name>
    <dbReference type="NCBI Taxonomy" id="1056982"/>
    <lineage>
        <taxon>Bacteria</taxon>
        <taxon>Bacillati</taxon>
        <taxon>Actinomycetota</taxon>
        <taxon>Actinomycetes</taxon>
        <taxon>Mycobacteriales</taxon>
        <taxon>Gordoniaceae</taxon>
        <taxon>Gordonia</taxon>
    </lineage>
</organism>
<evidence type="ECO:0000313" key="1">
    <source>
        <dbReference type="EMBL" id="MFC0313631.1"/>
    </source>
</evidence>
<comment type="caution">
    <text evidence="1">The sequence shown here is derived from an EMBL/GenBank/DDBJ whole genome shotgun (WGS) entry which is preliminary data.</text>
</comment>
<gene>
    <name evidence="1" type="ORF">ACFFJD_02030</name>
</gene>
<dbReference type="EMBL" id="JBHLWV010000006">
    <property type="protein sequence ID" value="MFC0313631.1"/>
    <property type="molecule type" value="Genomic_DNA"/>
</dbReference>